<proteinExistence type="predicted"/>
<dbReference type="Gene3D" id="3.20.20.140">
    <property type="entry name" value="Metal-dependent hydrolases"/>
    <property type="match status" value="1"/>
</dbReference>
<dbReference type="GO" id="GO:0005737">
    <property type="term" value="C:cytoplasm"/>
    <property type="evidence" value="ECO:0007669"/>
    <property type="project" value="TreeGrafter"/>
</dbReference>
<dbReference type="Pfam" id="PF07969">
    <property type="entry name" value="Amidohydro_3"/>
    <property type="match status" value="1"/>
</dbReference>
<evidence type="ECO:0000256" key="1">
    <source>
        <dbReference type="ARBA" id="ARBA00022833"/>
    </source>
</evidence>
<dbReference type="Proteomes" id="UP000198611">
    <property type="component" value="Unassembled WGS sequence"/>
</dbReference>
<dbReference type="SUPFAM" id="SSF51556">
    <property type="entry name" value="Metallo-dependent hydrolases"/>
    <property type="match status" value="1"/>
</dbReference>
<dbReference type="Pfam" id="PF12890">
    <property type="entry name" value="DHOase"/>
    <property type="match status" value="1"/>
</dbReference>
<protein>
    <submittedName>
        <fullName evidence="5">Dihydroorotase</fullName>
    </submittedName>
</protein>
<dbReference type="RefSeq" id="WP_093428346.1">
    <property type="nucleotide sequence ID" value="NZ_FOMJ01000005.1"/>
</dbReference>
<dbReference type="SUPFAM" id="SSF51338">
    <property type="entry name" value="Composite domain of metallo-dependent hydrolases"/>
    <property type="match status" value="1"/>
</dbReference>
<accession>A0A1I1SIZ6</accession>
<organism evidence="5 6">
    <name type="scientific">Thiohalospira halophila DSM 15071</name>
    <dbReference type="NCBI Taxonomy" id="1123397"/>
    <lineage>
        <taxon>Bacteria</taxon>
        <taxon>Pseudomonadati</taxon>
        <taxon>Pseudomonadota</taxon>
        <taxon>Gammaproteobacteria</taxon>
        <taxon>Thiohalospirales</taxon>
        <taxon>Thiohalospiraceae</taxon>
        <taxon>Thiohalospira</taxon>
    </lineage>
</organism>
<dbReference type="CDD" id="cd01317">
    <property type="entry name" value="DHOase_IIa"/>
    <property type="match status" value="1"/>
</dbReference>
<dbReference type="GO" id="GO:0006145">
    <property type="term" value="P:purine nucleobase catabolic process"/>
    <property type="evidence" value="ECO:0007669"/>
    <property type="project" value="TreeGrafter"/>
</dbReference>
<evidence type="ECO:0000259" key="4">
    <source>
        <dbReference type="Pfam" id="PF12890"/>
    </source>
</evidence>
<evidence type="ECO:0000256" key="2">
    <source>
        <dbReference type="ARBA" id="ARBA00022975"/>
    </source>
</evidence>
<dbReference type="InterPro" id="IPR004722">
    <property type="entry name" value="DHOase"/>
</dbReference>
<dbReference type="OrthoDB" id="5687299at2"/>
<evidence type="ECO:0000313" key="5">
    <source>
        <dbReference type="EMBL" id="SFD46282.1"/>
    </source>
</evidence>
<keyword evidence="6" id="KW-1185">Reference proteome</keyword>
<evidence type="ECO:0000259" key="3">
    <source>
        <dbReference type="Pfam" id="PF07969"/>
    </source>
</evidence>
<dbReference type="InterPro" id="IPR011059">
    <property type="entry name" value="Metal-dep_hydrolase_composite"/>
</dbReference>
<dbReference type="GO" id="GO:0006221">
    <property type="term" value="P:pyrimidine nucleotide biosynthetic process"/>
    <property type="evidence" value="ECO:0007669"/>
    <property type="project" value="UniProtKB-KW"/>
</dbReference>
<feature type="domain" description="Dihydroorotase catalytic" evidence="4">
    <location>
        <begin position="53"/>
        <end position="237"/>
    </location>
</feature>
<dbReference type="NCBIfam" id="TIGR00857">
    <property type="entry name" value="pyrC_multi"/>
    <property type="match status" value="1"/>
</dbReference>
<dbReference type="Gene3D" id="2.30.40.10">
    <property type="entry name" value="Urease, subunit C, domain 1"/>
    <property type="match status" value="1"/>
</dbReference>
<reference evidence="5 6" key="1">
    <citation type="submission" date="2016-10" db="EMBL/GenBank/DDBJ databases">
        <authorList>
            <person name="de Groot N.N."/>
        </authorList>
    </citation>
    <scope>NUCLEOTIDE SEQUENCE [LARGE SCALE GENOMIC DNA]</scope>
    <source>
        <strain evidence="5 6">HL3</strain>
    </source>
</reference>
<dbReference type="AlphaFoldDB" id="A0A1I1SIZ6"/>
<evidence type="ECO:0000313" key="6">
    <source>
        <dbReference type="Proteomes" id="UP000198611"/>
    </source>
</evidence>
<dbReference type="InterPro" id="IPR032466">
    <property type="entry name" value="Metal_Hydrolase"/>
</dbReference>
<dbReference type="STRING" id="1123397.SAMN05660831_01705"/>
<name>A0A1I1SIZ6_9GAMM</name>
<dbReference type="PANTHER" id="PTHR43668">
    <property type="entry name" value="ALLANTOINASE"/>
    <property type="match status" value="1"/>
</dbReference>
<dbReference type="PANTHER" id="PTHR43668:SF2">
    <property type="entry name" value="ALLANTOINASE"/>
    <property type="match status" value="1"/>
</dbReference>
<feature type="domain" description="Amidohydrolase 3" evidence="3">
    <location>
        <begin position="322"/>
        <end position="423"/>
    </location>
</feature>
<dbReference type="GO" id="GO:0046872">
    <property type="term" value="F:metal ion binding"/>
    <property type="evidence" value="ECO:0007669"/>
    <property type="project" value="InterPro"/>
</dbReference>
<dbReference type="InterPro" id="IPR024403">
    <property type="entry name" value="DHOase_cat"/>
</dbReference>
<sequence>MRTHIRGGRVIDPANELDTTTDVFLAEGRILAVGDETPEGFAADETIDAAGLLVAPGLVDLQARLREPGQEYKGDIASETRAAIRGGITTLCAPPDTDPPIDTPAVASLLIERAEDVGAARVLPVGALTAGLAGEHLSELVNLHRAGCVAFSNNRYPITNTQVLRRAMEYAATCDLTVLIHAEDPWLAEKGCAHDGEVASRLGLPGIPVSAETVEIARTLALVEQTGVRAHYCKVSSGTGVELIRRARADGLPVTANVSINQLHLTEMEIGDFNTLYHVRPPLRTQRDRDLLRRAVADGTVQAICSDHQPHDADAKLAPFGESAAGISGLETLLGLTLRLVRDRLLDLPTALARITCDPARALGLPGGTLTPGTAADLCLFDPEAEWEVDPSTFASRGQNSPYGHWFLPGRVERTLVDGRTVHRAED</sequence>
<keyword evidence="1" id="KW-0862">Zinc</keyword>
<dbReference type="InterPro" id="IPR013108">
    <property type="entry name" value="Amidohydro_3"/>
</dbReference>
<gene>
    <name evidence="5" type="ORF">SAMN05660831_01705</name>
</gene>
<dbReference type="GO" id="GO:0004151">
    <property type="term" value="F:dihydroorotase activity"/>
    <property type="evidence" value="ECO:0007669"/>
    <property type="project" value="InterPro"/>
</dbReference>
<dbReference type="GO" id="GO:0004038">
    <property type="term" value="F:allantoinase activity"/>
    <property type="evidence" value="ECO:0007669"/>
    <property type="project" value="TreeGrafter"/>
</dbReference>
<dbReference type="EMBL" id="FOMJ01000005">
    <property type="protein sequence ID" value="SFD46282.1"/>
    <property type="molecule type" value="Genomic_DNA"/>
</dbReference>
<dbReference type="NCBIfam" id="NF005791">
    <property type="entry name" value="PRK07627.1"/>
    <property type="match status" value="1"/>
</dbReference>
<keyword evidence="2" id="KW-0665">Pyrimidine biosynthesis</keyword>
<dbReference type="InterPro" id="IPR050138">
    <property type="entry name" value="DHOase/Allantoinase_Hydrolase"/>
</dbReference>